<keyword evidence="7" id="KW-0539">Nucleus</keyword>
<protein>
    <submittedName>
        <fullName evidence="9">Importin-alpha export receptor</fullName>
    </submittedName>
</protein>
<dbReference type="InterPro" id="IPR005043">
    <property type="entry name" value="XPO2_C"/>
</dbReference>
<dbReference type="InterPro" id="IPR013713">
    <property type="entry name" value="XPO2_central"/>
</dbReference>
<reference evidence="9" key="1">
    <citation type="submission" date="2021-03" db="EMBL/GenBank/DDBJ databases">
        <authorList>
            <person name="Tagirdzhanova G."/>
        </authorList>
    </citation>
    <scope>NUCLEOTIDE SEQUENCE</scope>
</reference>
<evidence type="ECO:0000256" key="1">
    <source>
        <dbReference type="ARBA" id="ARBA00004123"/>
    </source>
</evidence>
<dbReference type="Proteomes" id="UP000664521">
    <property type="component" value="Unassembled WGS sequence"/>
</dbReference>
<dbReference type="Pfam" id="PF03378">
    <property type="entry name" value="CAS_CSE1"/>
    <property type="match status" value="1"/>
</dbReference>
<dbReference type="OrthoDB" id="3268246at2759"/>
<dbReference type="EMBL" id="CAJPDS010000095">
    <property type="protein sequence ID" value="CAF9936845.1"/>
    <property type="molecule type" value="Genomic_DNA"/>
</dbReference>
<evidence type="ECO:0000256" key="5">
    <source>
        <dbReference type="ARBA" id="ARBA00022490"/>
    </source>
</evidence>
<dbReference type="GO" id="GO:0031267">
    <property type="term" value="F:small GTPase binding"/>
    <property type="evidence" value="ECO:0007669"/>
    <property type="project" value="InterPro"/>
</dbReference>
<dbReference type="SUPFAM" id="SSF48371">
    <property type="entry name" value="ARM repeat"/>
    <property type="match status" value="1"/>
</dbReference>
<dbReference type="InterPro" id="IPR011989">
    <property type="entry name" value="ARM-like"/>
</dbReference>
<proteinExistence type="inferred from homology"/>
<dbReference type="GO" id="GO:0006606">
    <property type="term" value="P:protein import into nucleus"/>
    <property type="evidence" value="ECO:0007669"/>
    <property type="project" value="TreeGrafter"/>
</dbReference>
<comment type="subcellular location">
    <subcellularLocation>
        <location evidence="2">Cytoplasm</location>
    </subcellularLocation>
    <subcellularLocation>
        <location evidence="1">Nucleus</location>
    </subcellularLocation>
</comment>
<evidence type="ECO:0000256" key="4">
    <source>
        <dbReference type="ARBA" id="ARBA00022448"/>
    </source>
</evidence>
<evidence type="ECO:0000256" key="6">
    <source>
        <dbReference type="ARBA" id="ARBA00022927"/>
    </source>
</evidence>
<keyword evidence="10" id="KW-1185">Reference proteome</keyword>
<dbReference type="Pfam" id="PF03810">
    <property type="entry name" value="IBN_N"/>
    <property type="match status" value="1"/>
</dbReference>
<gene>
    <name evidence="9" type="primary">CSE1</name>
    <name evidence="9" type="ORF">HETSPECPRED_010468</name>
</gene>
<dbReference type="GO" id="GO:0006611">
    <property type="term" value="P:protein export from nucleus"/>
    <property type="evidence" value="ECO:0007669"/>
    <property type="project" value="TreeGrafter"/>
</dbReference>
<dbReference type="Gene3D" id="1.25.10.10">
    <property type="entry name" value="Leucine-rich Repeat Variant"/>
    <property type="match status" value="1"/>
</dbReference>
<dbReference type="GO" id="GO:0005635">
    <property type="term" value="C:nuclear envelope"/>
    <property type="evidence" value="ECO:0007669"/>
    <property type="project" value="TreeGrafter"/>
</dbReference>
<comment type="similarity">
    <text evidence="3">Belongs to the XPO2/CSE1 family.</text>
</comment>
<dbReference type="AlphaFoldDB" id="A0A8H3IZJ2"/>
<keyword evidence="4" id="KW-0813">Transport</keyword>
<feature type="domain" description="Importin N-terminal" evidence="8">
    <location>
        <begin position="24"/>
        <end position="96"/>
    </location>
</feature>
<dbReference type="SMART" id="SM00913">
    <property type="entry name" value="IBN_N"/>
    <property type="match status" value="1"/>
</dbReference>
<dbReference type="PROSITE" id="PS50166">
    <property type="entry name" value="IMPORTIN_B_NT"/>
    <property type="match status" value="1"/>
</dbReference>
<evidence type="ECO:0000313" key="9">
    <source>
        <dbReference type="EMBL" id="CAF9936845.1"/>
    </source>
</evidence>
<evidence type="ECO:0000259" key="8">
    <source>
        <dbReference type="PROSITE" id="PS50166"/>
    </source>
</evidence>
<dbReference type="InterPro" id="IPR001494">
    <property type="entry name" value="Importin-beta_N"/>
</dbReference>
<organism evidence="9 10">
    <name type="scientific">Heterodermia speciosa</name>
    <dbReference type="NCBI Taxonomy" id="116794"/>
    <lineage>
        <taxon>Eukaryota</taxon>
        <taxon>Fungi</taxon>
        <taxon>Dikarya</taxon>
        <taxon>Ascomycota</taxon>
        <taxon>Pezizomycotina</taxon>
        <taxon>Lecanoromycetes</taxon>
        <taxon>OSLEUM clade</taxon>
        <taxon>Lecanoromycetidae</taxon>
        <taxon>Caliciales</taxon>
        <taxon>Physciaceae</taxon>
        <taxon>Heterodermia</taxon>
    </lineage>
</organism>
<accession>A0A8H3IZJ2</accession>
<dbReference type="PANTHER" id="PTHR10997">
    <property type="entry name" value="IMPORTIN-7, 8, 11"/>
    <property type="match status" value="1"/>
</dbReference>
<evidence type="ECO:0000256" key="7">
    <source>
        <dbReference type="ARBA" id="ARBA00023242"/>
    </source>
</evidence>
<dbReference type="InterPro" id="IPR016024">
    <property type="entry name" value="ARM-type_fold"/>
</dbReference>
<dbReference type="GO" id="GO:0005829">
    <property type="term" value="C:cytosol"/>
    <property type="evidence" value="ECO:0007669"/>
    <property type="project" value="TreeGrafter"/>
</dbReference>
<evidence type="ECO:0000313" key="10">
    <source>
        <dbReference type="Proteomes" id="UP000664521"/>
    </source>
</evidence>
<dbReference type="GO" id="GO:0005049">
    <property type="term" value="F:nuclear export signal receptor activity"/>
    <property type="evidence" value="ECO:0007669"/>
    <property type="project" value="TreeGrafter"/>
</dbReference>
<evidence type="ECO:0000256" key="2">
    <source>
        <dbReference type="ARBA" id="ARBA00004496"/>
    </source>
</evidence>
<dbReference type="PANTHER" id="PTHR10997:SF8">
    <property type="entry name" value="EXPORTIN-2"/>
    <property type="match status" value="1"/>
</dbReference>
<keyword evidence="9" id="KW-0675">Receptor</keyword>
<keyword evidence="6" id="KW-0653">Protein transport</keyword>
<keyword evidence="5" id="KW-0963">Cytoplasm</keyword>
<dbReference type="Pfam" id="PF08506">
    <property type="entry name" value="Cse1"/>
    <property type="match status" value="1"/>
</dbReference>
<evidence type="ECO:0000256" key="3">
    <source>
        <dbReference type="ARBA" id="ARBA00008669"/>
    </source>
</evidence>
<sequence>MAGNLQELVQLLKASLDPITNKQAELALRNKETQPGFSLSLLHVIADPSLGDTHLASALYFKNLVRRKWTDHEGNYGLSLDEVVTIKKELIGLMTSVPPNIQSQLGEAIGIIAESDFYERWDTLVDDLVSRLTSDNIAVNNGVLQVAHSIFKRWRPLMRSDDLFTEINHVLSRFGEPFLVQLQNAHSIIQEQAAAAQGQAERTRLIQSFTTLNLLMKLFFDLSSQDLPPIFEDNLRSITGLFHTYLTYDNPMLHSNDEAESGPLEHVKSAIFEILTLYVQKYDEDFAPFVGQFVESSWNFLTTVGSETKYDIVVSKALQFLTSVTRIQKHAEVFKDENTTSQVIEKAILPNLMLRDSDIELFEDEPIEFIRRDLEGSDSETRRRAAADFLGQLVAQFEHLIAGIVFRYIDHYQADYSQDPKANWKSKDTAIYLFISTAVRGTVTSSQGAITTYPFANIIDFFEKNIAQDFLSDTGVEPILRVDAIKYLYLFRSQISQQQWQVVFPILVKHLRSPDYVVYSYSAMCLERVMALRNSNNETVISQTTVQGVSGQLLEQLFRLIEKSPDAAKLQENEFLMRCVMRVLIVTREGSLSVLGQVLPHLVNITQVICQNPSNPRFDYYHFEALGALIRYTAPSAPQMFENDLYSAFAAILVNDVSEFVPYVFQLFAALLEATSSVALPSYYLSLIGPTLNPGLWTMKGNVPALVRFLSAIIPRAATEIVQNNQLETLLGIFQKLISTKTNEVYAFDILECVLLAFPINIVQPYFQTILQLLLTRLQNSPSEAFSQRFVRLYHLISSRVEAGLGADFFDGACEQLQAGVFVPIYLKIILPTTSNLSRPIDRKIAVASFVDTLVASNAFAQKYKKGWAFTAEALLKILENPPVSAPANENIIEQDVDDMSFGVGFTPLNTIAKPVRDPYPEITDVKSWVRQQMVKNDSKVSAFAQERLSSEVRPIFVGYMQA</sequence>
<name>A0A8H3IZJ2_9LECA</name>
<comment type="caution">
    <text evidence="9">The sequence shown here is derived from an EMBL/GenBank/DDBJ whole genome shotgun (WGS) entry which is preliminary data.</text>
</comment>